<protein>
    <submittedName>
        <fullName evidence="1">Uncharacterized protein</fullName>
    </submittedName>
</protein>
<reference evidence="2 3" key="1">
    <citation type="submission" date="2019-03" db="EMBL/GenBank/DDBJ databases">
        <title>Nematode-trapping fungi genome.</title>
        <authorList>
            <person name="Vidal-Diez De Ulzurrun G."/>
        </authorList>
    </citation>
    <scope>NUCLEOTIDE SEQUENCE [LARGE SCALE GENOMIC DNA]</scope>
    <source>
        <strain evidence="2 3">TWF154</strain>
    </source>
</reference>
<reference evidence="1 4" key="2">
    <citation type="submission" date="2019-06" db="EMBL/GenBank/DDBJ databases">
        <authorList>
            <person name="Palmer J.M."/>
        </authorList>
    </citation>
    <scope>NUCLEOTIDE SEQUENCE [LARGE SCALE GENOMIC DNA]</scope>
    <source>
        <strain evidence="1 4">TWF102</strain>
    </source>
</reference>
<evidence type="ECO:0000313" key="2">
    <source>
        <dbReference type="EMBL" id="TGJ66135.1"/>
    </source>
</evidence>
<gene>
    <name evidence="2" type="ORF">EYR41_007786</name>
    <name evidence="1" type="ORF">TWF102_005908</name>
</gene>
<name>A0A7C8N4Z1_ORBOL</name>
<dbReference type="Proteomes" id="UP000475325">
    <property type="component" value="Unassembled WGS sequence"/>
</dbReference>
<organism evidence="1 4">
    <name type="scientific">Orbilia oligospora</name>
    <name type="common">Nematode-trapping fungus</name>
    <name type="synonym">Arthrobotrys oligospora</name>
    <dbReference type="NCBI Taxonomy" id="2813651"/>
    <lineage>
        <taxon>Eukaryota</taxon>
        <taxon>Fungi</taxon>
        <taxon>Dikarya</taxon>
        <taxon>Ascomycota</taxon>
        <taxon>Pezizomycotina</taxon>
        <taxon>Orbiliomycetes</taxon>
        <taxon>Orbiliales</taxon>
        <taxon>Orbiliaceae</taxon>
        <taxon>Orbilia</taxon>
    </lineage>
</organism>
<proteinExistence type="predicted"/>
<accession>A0A7C8N4Z1</accession>
<evidence type="ECO:0000313" key="4">
    <source>
        <dbReference type="Proteomes" id="UP000475325"/>
    </source>
</evidence>
<evidence type="ECO:0000313" key="3">
    <source>
        <dbReference type="Proteomes" id="UP000297595"/>
    </source>
</evidence>
<comment type="caution">
    <text evidence="1">The sequence shown here is derived from an EMBL/GenBank/DDBJ whole genome shotgun (WGS) entry which is preliminary data.</text>
</comment>
<dbReference type="AlphaFoldDB" id="A0A7C8N4Z1"/>
<evidence type="ECO:0000313" key="1">
    <source>
        <dbReference type="EMBL" id="KAF3098856.1"/>
    </source>
</evidence>
<dbReference type="EMBL" id="WIQW01000030">
    <property type="protein sequence ID" value="KAF3098856.1"/>
    <property type="molecule type" value="Genomic_DNA"/>
</dbReference>
<sequence>MTIIPILSNELLRPQTLTVPESGYVWSGLPLNIDHRPSTGYWTFPVLRRQESGRRIRWCRPEFERC</sequence>
<dbReference type="Proteomes" id="UP000297595">
    <property type="component" value="Unassembled WGS sequence"/>
</dbReference>
<dbReference type="EMBL" id="SOZJ01000005">
    <property type="protein sequence ID" value="TGJ66135.1"/>
    <property type="molecule type" value="Genomic_DNA"/>
</dbReference>